<accession>A0ABR8Z0H3</accession>
<comment type="caution">
    <text evidence="1">The sequence shown here is derived from an EMBL/GenBank/DDBJ whole genome shotgun (WGS) entry which is preliminary data.</text>
</comment>
<evidence type="ECO:0000313" key="1">
    <source>
        <dbReference type="EMBL" id="MBD8061806.1"/>
    </source>
</evidence>
<dbReference type="EMBL" id="JACSPO010000001">
    <property type="protein sequence ID" value="MBD8061806.1"/>
    <property type="molecule type" value="Genomic_DNA"/>
</dbReference>
<proteinExistence type="predicted"/>
<protein>
    <submittedName>
        <fullName evidence="1">Uncharacterized protein</fullName>
    </submittedName>
</protein>
<evidence type="ECO:0000313" key="2">
    <source>
        <dbReference type="Proteomes" id="UP000661894"/>
    </source>
</evidence>
<gene>
    <name evidence="1" type="ORF">H9624_05655</name>
</gene>
<reference evidence="1 2" key="1">
    <citation type="submission" date="2020-08" db="EMBL/GenBank/DDBJ databases">
        <title>A Genomic Blueprint of the Chicken Gut Microbiome.</title>
        <authorList>
            <person name="Gilroy R."/>
            <person name="Ravi A."/>
            <person name="Getino M."/>
            <person name="Pursley I."/>
            <person name="Horton D.L."/>
            <person name="Alikhan N.-F."/>
            <person name="Baker D."/>
            <person name="Gharbi K."/>
            <person name="Hall N."/>
            <person name="Watson M."/>
            <person name="Adriaenssens E.M."/>
            <person name="Foster-Nyarko E."/>
            <person name="Jarju S."/>
            <person name="Secka A."/>
            <person name="Antonio M."/>
            <person name="Oren A."/>
            <person name="Chaudhuri R."/>
            <person name="La Ragione R.M."/>
            <person name="Hildebrand F."/>
            <person name="Pallen M.J."/>
        </authorList>
    </citation>
    <scope>NUCLEOTIDE SEQUENCE [LARGE SCALE GENOMIC DNA]</scope>
    <source>
        <strain evidence="1 2">Sa1BUA1</strain>
    </source>
</reference>
<dbReference type="Proteomes" id="UP000661894">
    <property type="component" value="Unassembled WGS sequence"/>
</dbReference>
<dbReference type="RefSeq" id="WP_251838864.1">
    <property type="nucleotide sequence ID" value="NZ_JACSPO010000001.1"/>
</dbReference>
<name>A0ABR8Z0H3_9MICO</name>
<sequence length="85" mass="9014">METYDSTVKLAQALGPGDVLVGVGPGGERLYPVHEVQRRAGEVVVVAGDQSVTFHPRDEVRVAHPDVVGLHARDESAAESPTRTA</sequence>
<organism evidence="1 2">
    <name type="scientific">Oceanitalea stevensii</name>
    <dbReference type="NCBI Taxonomy" id="2763072"/>
    <lineage>
        <taxon>Bacteria</taxon>
        <taxon>Bacillati</taxon>
        <taxon>Actinomycetota</taxon>
        <taxon>Actinomycetes</taxon>
        <taxon>Micrococcales</taxon>
        <taxon>Bogoriellaceae</taxon>
        <taxon>Georgenia</taxon>
    </lineage>
</organism>
<keyword evidence="2" id="KW-1185">Reference proteome</keyword>